<dbReference type="RefSeq" id="WP_089112189.1">
    <property type="nucleotide sequence ID" value="NZ_LOKL01000002.1"/>
</dbReference>
<organism evidence="1 2">
    <name type="scientific">Xanthomonas citri pv. sesbaniae</name>
    <dbReference type="NCBI Taxonomy" id="473425"/>
    <lineage>
        <taxon>Bacteria</taxon>
        <taxon>Pseudomonadati</taxon>
        <taxon>Pseudomonadota</taxon>
        <taxon>Gammaproteobacteria</taxon>
        <taxon>Lysobacterales</taxon>
        <taxon>Lysobacteraceae</taxon>
        <taxon>Xanthomonas</taxon>
    </lineage>
</organism>
<reference evidence="1" key="1">
    <citation type="submission" date="2015-12" db="EMBL/GenBank/DDBJ databases">
        <authorList>
            <person name="Bansal K."/>
            <person name="Midha S."/>
            <person name="Patil P.B."/>
        </authorList>
    </citation>
    <scope>NUCLEOTIDE SEQUENCE</scope>
    <source>
        <strain evidence="1">LMG867</strain>
    </source>
</reference>
<evidence type="ECO:0000313" key="2">
    <source>
        <dbReference type="Proteomes" id="UP000825388"/>
    </source>
</evidence>
<protein>
    <submittedName>
        <fullName evidence="1">Uncharacterized protein</fullName>
    </submittedName>
</protein>
<proteinExistence type="predicted"/>
<name>A0AAW4RI21_XANCI</name>
<comment type="caution">
    <text evidence="1">The sequence shown here is derived from an EMBL/GenBank/DDBJ whole genome shotgun (WGS) entry which is preliminary data.</text>
</comment>
<gene>
    <name evidence="1" type="ORF">Xseb_04255</name>
</gene>
<dbReference type="Proteomes" id="UP000825388">
    <property type="component" value="Unassembled WGS sequence"/>
</dbReference>
<evidence type="ECO:0000313" key="1">
    <source>
        <dbReference type="EMBL" id="MBZ3922902.1"/>
    </source>
</evidence>
<dbReference type="AlphaFoldDB" id="A0AAW4RI21"/>
<sequence>MARSAAHKGAVSLQDTIRSAAAELPADTIARIAAALAPALAQPAANQPQRTTKQLRVALSSCADGLLVIPGGRPVTDAFYAGQLLAITARQVAHSVGVEEPLNAVNGAFVAALLMDLSTAFYESIETEVVSV</sequence>
<dbReference type="EMBL" id="LOKL01000002">
    <property type="protein sequence ID" value="MBZ3922902.1"/>
    <property type="molecule type" value="Genomic_DNA"/>
</dbReference>
<accession>A0AAW4RI21</accession>